<feature type="transmembrane region" description="Helical" evidence="1">
    <location>
        <begin position="34"/>
        <end position="55"/>
    </location>
</feature>
<name>A0A0A1YDG5_9PSED</name>
<reference evidence="2 3" key="1">
    <citation type="journal article" date="2014" name="Genome Announc.">
        <title>Draft Genome Sequence of Petroleum Oil-Degrading Marine Bacterium Pseudomonas taeanensis Strain MS-3, Isolated from a Crude Oil-Contaminated Seashore.</title>
        <authorList>
            <person name="Lee S.Y."/>
            <person name="Kim S.H."/>
            <person name="Lee D.G."/>
            <person name="Shin S."/>
            <person name="Yun S.H."/>
            <person name="Choi C.W."/>
            <person name="Chung Y.H."/>
            <person name="Choi J.S."/>
            <person name="Kahng H.Y."/>
            <person name="Kim S.I."/>
        </authorList>
    </citation>
    <scope>NUCLEOTIDE SEQUENCE [LARGE SCALE GENOMIC DNA]</scope>
    <source>
        <strain evidence="2 3">MS-3</strain>
    </source>
</reference>
<protein>
    <submittedName>
        <fullName evidence="2">Uncharacterized protein</fullName>
    </submittedName>
</protein>
<accession>A0A0A1YDG5</accession>
<feature type="transmembrane region" description="Helical" evidence="1">
    <location>
        <begin position="6"/>
        <end position="27"/>
    </location>
</feature>
<feature type="transmembrane region" description="Helical" evidence="1">
    <location>
        <begin position="95"/>
        <end position="116"/>
    </location>
</feature>
<evidence type="ECO:0000313" key="2">
    <source>
        <dbReference type="EMBL" id="KFX67392.1"/>
    </source>
</evidence>
<keyword evidence="1" id="KW-0812">Transmembrane</keyword>
<dbReference type="RefSeq" id="WP_025167852.1">
    <property type="nucleotide sequence ID" value="NZ_AWSQ01000012.1"/>
</dbReference>
<dbReference type="eggNOG" id="ENOG503301H">
    <property type="taxonomic scope" value="Bacteria"/>
</dbReference>
<keyword evidence="1" id="KW-0472">Membrane</keyword>
<sequence length="117" mass="12168">MELIQWAFWVLAAAAAGGLFFGLLSAMKVRYPSWFGLGHGGLGLAGLMTLGYALYSAGPDAAFLQAAVWALGLLGAAFLGGALFFGVLFRQAKPWWAIVGHGGLALAGVVVLFFAAY</sequence>
<dbReference type="Proteomes" id="UP000030063">
    <property type="component" value="Unassembled WGS sequence"/>
</dbReference>
<keyword evidence="3" id="KW-1185">Reference proteome</keyword>
<proteinExistence type="predicted"/>
<comment type="caution">
    <text evidence="2">The sequence shown here is derived from an EMBL/GenBank/DDBJ whole genome shotgun (WGS) entry which is preliminary data.</text>
</comment>
<dbReference type="AlphaFoldDB" id="A0A0A1YDG5"/>
<keyword evidence="1" id="KW-1133">Transmembrane helix</keyword>
<evidence type="ECO:0000313" key="3">
    <source>
        <dbReference type="Proteomes" id="UP000030063"/>
    </source>
</evidence>
<dbReference type="EMBL" id="AWSQ01000012">
    <property type="protein sequence ID" value="KFX67392.1"/>
    <property type="molecule type" value="Genomic_DNA"/>
</dbReference>
<gene>
    <name evidence="2" type="ORF">TMS3_0124760</name>
</gene>
<evidence type="ECO:0000256" key="1">
    <source>
        <dbReference type="SAM" id="Phobius"/>
    </source>
</evidence>
<organism evidence="2 3">
    <name type="scientific">Pseudomonas taeanensis MS-3</name>
    <dbReference type="NCBI Taxonomy" id="1395571"/>
    <lineage>
        <taxon>Bacteria</taxon>
        <taxon>Pseudomonadati</taxon>
        <taxon>Pseudomonadota</taxon>
        <taxon>Gammaproteobacteria</taxon>
        <taxon>Pseudomonadales</taxon>
        <taxon>Pseudomonadaceae</taxon>
        <taxon>Pseudomonas</taxon>
    </lineage>
</organism>
<feature type="transmembrane region" description="Helical" evidence="1">
    <location>
        <begin position="67"/>
        <end position="88"/>
    </location>
</feature>